<dbReference type="InterPro" id="IPR022929">
    <property type="entry name" value="Put_MntP"/>
</dbReference>
<keyword evidence="10" id="KW-1185">Reference proteome</keyword>
<accession>A0A926DZC2</accession>
<feature type="transmembrane region" description="Helical" evidence="8">
    <location>
        <begin position="169"/>
        <end position="186"/>
    </location>
</feature>
<dbReference type="Pfam" id="PF02659">
    <property type="entry name" value="Mntp"/>
    <property type="match status" value="1"/>
</dbReference>
<organism evidence="9 10">
    <name type="scientific">Fumia xinanensis</name>
    <dbReference type="NCBI Taxonomy" id="2763659"/>
    <lineage>
        <taxon>Bacteria</taxon>
        <taxon>Bacillati</taxon>
        <taxon>Bacillota</taxon>
        <taxon>Clostridia</taxon>
        <taxon>Eubacteriales</taxon>
        <taxon>Oscillospiraceae</taxon>
        <taxon>Fumia</taxon>
    </lineage>
</organism>
<dbReference type="AlphaFoldDB" id="A0A926DZC2"/>
<dbReference type="InterPro" id="IPR003810">
    <property type="entry name" value="Mntp/YtaF"/>
</dbReference>
<dbReference type="PANTHER" id="PTHR35529">
    <property type="entry name" value="MANGANESE EFFLUX PUMP MNTP-RELATED"/>
    <property type="match status" value="1"/>
</dbReference>
<evidence type="ECO:0000313" key="9">
    <source>
        <dbReference type="EMBL" id="MBC8558456.1"/>
    </source>
</evidence>
<evidence type="ECO:0000256" key="6">
    <source>
        <dbReference type="ARBA" id="ARBA00023136"/>
    </source>
</evidence>
<comment type="caution">
    <text evidence="9">The sequence shown here is derived from an EMBL/GenBank/DDBJ whole genome shotgun (WGS) entry which is preliminary data.</text>
</comment>
<comment type="similarity">
    <text evidence="8">Belongs to the MntP (TC 9.B.29) family.</text>
</comment>
<keyword evidence="7 8" id="KW-0464">Manganese</keyword>
<dbReference type="GO" id="GO:0005886">
    <property type="term" value="C:plasma membrane"/>
    <property type="evidence" value="ECO:0007669"/>
    <property type="project" value="UniProtKB-SubCell"/>
</dbReference>
<keyword evidence="1 8" id="KW-0813">Transport</keyword>
<feature type="transmembrane region" description="Helical" evidence="8">
    <location>
        <begin position="70"/>
        <end position="89"/>
    </location>
</feature>
<sequence>MGLTTVLILAIGLAMDALAVSISNAMCYQNMNRKWALLTAGAFGLFQGIMPVIGWFAGIAFTKYIESIDHYVALVLLGFIGIKMIVEAIREIRHPEACDATKQLNLKMLGVQAVATSIDALAVGISFAAIHGGLNIFTSAGIICGITFICSLIGILIGKKFGGLLGQKAEIFGGLILVLIGVKIFLEHTLG</sequence>
<evidence type="ECO:0000256" key="4">
    <source>
        <dbReference type="ARBA" id="ARBA00022989"/>
    </source>
</evidence>
<feature type="transmembrane region" description="Helical" evidence="8">
    <location>
        <begin position="35"/>
        <end position="58"/>
    </location>
</feature>
<evidence type="ECO:0000256" key="2">
    <source>
        <dbReference type="ARBA" id="ARBA00022475"/>
    </source>
</evidence>
<proteinExistence type="inferred from homology"/>
<evidence type="ECO:0000256" key="5">
    <source>
        <dbReference type="ARBA" id="ARBA00023065"/>
    </source>
</evidence>
<dbReference type="RefSeq" id="WP_249293347.1">
    <property type="nucleotide sequence ID" value="NZ_JACRSV010000001.1"/>
</dbReference>
<gene>
    <name evidence="8" type="primary">mntP</name>
    <name evidence="9" type="ORF">H8710_00090</name>
</gene>
<keyword evidence="3 8" id="KW-0812">Transmembrane</keyword>
<dbReference type="Proteomes" id="UP000610760">
    <property type="component" value="Unassembled WGS sequence"/>
</dbReference>
<evidence type="ECO:0000313" key="10">
    <source>
        <dbReference type="Proteomes" id="UP000610760"/>
    </source>
</evidence>
<dbReference type="EMBL" id="JACRSV010000001">
    <property type="protein sequence ID" value="MBC8558456.1"/>
    <property type="molecule type" value="Genomic_DNA"/>
</dbReference>
<feature type="transmembrane region" description="Helical" evidence="8">
    <location>
        <begin position="6"/>
        <end position="28"/>
    </location>
</feature>
<evidence type="ECO:0000256" key="7">
    <source>
        <dbReference type="ARBA" id="ARBA00023211"/>
    </source>
</evidence>
<dbReference type="HAMAP" id="MF_01521">
    <property type="entry name" value="MntP_pump"/>
    <property type="match status" value="1"/>
</dbReference>
<keyword evidence="2 8" id="KW-1003">Cell membrane</keyword>
<feature type="transmembrane region" description="Helical" evidence="8">
    <location>
        <begin position="109"/>
        <end position="130"/>
    </location>
</feature>
<feature type="transmembrane region" description="Helical" evidence="8">
    <location>
        <begin position="136"/>
        <end position="157"/>
    </location>
</feature>
<dbReference type="PANTHER" id="PTHR35529:SF1">
    <property type="entry name" value="MANGANESE EFFLUX PUMP MNTP-RELATED"/>
    <property type="match status" value="1"/>
</dbReference>
<keyword evidence="4 8" id="KW-1133">Transmembrane helix</keyword>
<keyword evidence="6 8" id="KW-0472">Membrane</keyword>
<dbReference type="GO" id="GO:0005384">
    <property type="term" value="F:manganese ion transmembrane transporter activity"/>
    <property type="evidence" value="ECO:0007669"/>
    <property type="project" value="UniProtKB-UniRule"/>
</dbReference>
<protein>
    <recommendedName>
        <fullName evidence="8">Putative manganese efflux pump MntP</fullName>
    </recommendedName>
</protein>
<evidence type="ECO:0000256" key="1">
    <source>
        <dbReference type="ARBA" id="ARBA00022448"/>
    </source>
</evidence>
<comment type="subcellular location">
    <subcellularLocation>
        <location evidence="8">Cell membrane</location>
        <topology evidence="8">Multi-pass membrane protein</topology>
    </subcellularLocation>
</comment>
<keyword evidence="5 8" id="KW-0406">Ion transport</keyword>
<name>A0A926DZC2_9FIRM</name>
<evidence type="ECO:0000256" key="3">
    <source>
        <dbReference type="ARBA" id="ARBA00022692"/>
    </source>
</evidence>
<evidence type="ECO:0000256" key="8">
    <source>
        <dbReference type="HAMAP-Rule" id="MF_01521"/>
    </source>
</evidence>
<comment type="function">
    <text evidence="8">Probably functions as a manganese efflux pump.</text>
</comment>
<reference evidence="9" key="1">
    <citation type="submission" date="2020-08" db="EMBL/GenBank/DDBJ databases">
        <title>Genome public.</title>
        <authorList>
            <person name="Liu C."/>
            <person name="Sun Q."/>
        </authorList>
    </citation>
    <scope>NUCLEOTIDE SEQUENCE</scope>
    <source>
        <strain evidence="9">NSJ-33</strain>
    </source>
</reference>